<dbReference type="HOGENOM" id="CLU_008515_0_0_1"/>
<feature type="region of interest" description="Disordered" evidence="2">
    <location>
        <begin position="1"/>
        <end position="55"/>
    </location>
</feature>
<evidence type="ECO:0000259" key="3">
    <source>
        <dbReference type="PROSITE" id="PS50089"/>
    </source>
</evidence>
<dbReference type="Proteomes" id="UP000054097">
    <property type="component" value="Unassembled WGS sequence"/>
</dbReference>
<dbReference type="GO" id="GO:0043022">
    <property type="term" value="F:ribosome binding"/>
    <property type="evidence" value="ECO:0007669"/>
    <property type="project" value="TreeGrafter"/>
</dbReference>
<keyword evidence="5" id="KW-1185">Reference proteome</keyword>
<dbReference type="PANTHER" id="PTHR22938">
    <property type="entry name" value="ZINC FINGER PROTEIN 598"/>
    <property type="match status" value="1"/>
</dbReference>
<dbReference type="GO" id="GO:0008270">
    <property type="term" value="F:zinc ion binding"/>
    <property type="evidence" value="ECO:0007669"/>
    <property type="project" value="UniProtKB-KW"/>
</dbReference>
<evidence type="ECO:0000313" key="5">
    <source>
        <dbReference type="Proteomes" id="UP000054097"/>
    </source>
</evidence>
<feature type="compositionally biased region" description="Low complexity" evidence="2">
    <location>
        <begin position="382"/>
        <end position="391"/>
    </location>
</feature>
<feature type="region of interest" description="Disordered" evidence="2">
    <location>
        <begin position="539"/>
        <end position="690"/>
    </location>
</feature>
<dbReference type="GO" id="GO:0061630">
    <property type="term" value="F:ubiquitin protein ligase activity"/>
    <property type="evidence" value="ECO:0007669"/>
    <property type="project" value="InterPro"/>
</dbReference>
<dbReference type="InterPro" id="IPR001841">
    <property type="entry name" value="Znf_RING"/>
</dbReference>
<reference evidence="4 5" key="1">
    <citation type="submission" date="2014-04" db="EMBL/GenBank/DDBJ databases">
        <authorList>
            <consortium name="DOE Joint Genome Institute"/>
            <person name="Kuo A."/>
            <person name="Zuccaro A."/>
            <person name="Kohler A."/>
            <person name="Nagy L.G."/>
            <person name="Floudas D."/>
            <person name="Copeland A."/>
            <person name="Barry K.W."/>
            <person name="Cichocki N."/>
            <person name="Veneault-Fourrey C."/>
            <person name="LaButti K."/>
            <person name="Lindquist E.A."/>
            <person name="Lipzen A."/>
            <person name="Lundell T."/>
            <person name="Morin E."/>
            <person name="Murat C."/>
            <person name="Sun H."/>
            <person name="Tunlid A."/>
            <person name="Henrissat B."/>
            <person name="Grigoriev I.V."/>
            <person name="Hibbett D.S."/>
            <person name="Martin F."/>
            <person name="Nordberg H.P."/>
            <person name="Cantor M.N."/>
            <person name="Hua S.X."/>
        </authorList>
    </citation>
    <scope>NUCLEOTIDE SEQUENCE [LARGE SCALE GENOMIC DNA]</scope>
    <source>
        <strain evidence="4 5">MAFF 305830</strain>
    </source>
</reference>
<dbReference type="PROSITE" id="PS50089">
    <property type="entry name" value="ZF_RING_2"/>
    <property type="match status" value="1"/>
</dbReference>
<feature type="compositionally biased region" description="Polar residues" evidence="2">
    <location>
        <begin position="634"/>
        <end position="661"/>
    </location>
</feature>
<feature type="domain" description="RING-type" evidence="3">
    <location>
        <begin position="62"/>
        <end position="104"/>
    </location>
</feature>
<dbReference type="SUPFAM" id="SSF57850">
    <property type="entry name" value="RING/U-box"/>
    <property type="match status" value="1"/>
</dbReference>
<protein>
    <recommendedName>
        <fullName evidence="3">RING-type domain-containing protein</fullName>
    </recommendedName>
</protein>
<organism evidence="4 5">
    <name type="scientific">Serendipita vermifera MAFF 305830</name>
    <dbReference type="NCBI Taxonomy" id="933852"/>
    <lineage>
        <taxon>Eukaryota</taxon>
        <taxon>Fungi</taxon>
        <taxon>Dikarya</taxon>
        <taxon>Basidiomycota</taxon>
        <taxon>Agaricomycotina</taxon>
        <taxon>Agaricomycetes</taxon>
        <taxon>Sebacinales</taxon>
        <taxon>Serendipitaceae</taxon>
        <taxon>Serendipita</taxon>
    </lineage>
</organism>
<dbReference type="AlphaFoldDB" id="A0A0C3BLK4"/>
<keyword evidence="1" id="KW-0479">Metal-binding</keyword>
<feature type="compositionally biased region" description="Polar residues" evidence="2">
    <location>
        <begin position="581"/>
        <end position="602"/>
    </location>
</feature>
<keyword evidence="1" id="KW-0863">Zinc-finger</keyword>
<sequence>MPDEPSAVKKPGNNASRNRKGRKGASQSTRTAKATEPEPEISSAVVPSDNVGEDGEEEEDMCHICAEPMGKKAYAVAECNHRTCYTCALRLRALYKRLDCTFCKSPQPLIIVTASSDRLFESYAPSDTPFHDTKLAMDFETSEMMEDCLLLLRFNCPDVNCDHVALSWPELKHHTKTTHDLLLCDLCIRHKKIFAHEHTLYTSQQLGVHLPTMRGGSYKKSSAPVGEIDSHPVCEFCHEALYGDDEQFAHMRQRHEECFVCKAAGVRHQYFQHYNSLERHFREVHYPCPHPDCQAQKFVVFSTAIDLQGHVVEKHGETMSTRDLKDARRIQAEFAPSDHSSRGRSHRTERRNGPPPSTVTASPAPVSSADSSAQTRRRQGFSSNLSSDPPTSSQPPAVKEIPDPPTTIPESSPEQLHFLNRFARKHEAFLSRIAAATHGSPNAIPAIKAAIRSYRSSESSAQALVDTFSTILEQDLDSTGTFISSLVDLLDDEEKKSRLLATWRAYKLEHQQQFPSLTPAVSPNYAGVTGGRAIQVKQLQSGGGSRRRVWDRVEQAASSSPVPLPVQQARRTPTAALGRNQPGTTPWSKSAATNSIPSQQRPARSLNKPPAPSSAAFPSLPPTNVSRPPKEFVSGQSSLRAITGPIPSTNAWTPGDQTTAPPTEAAQEDSQPSRKKKPTKQTLFTLGSHR</sequence>
<accession>A0A0C3BLK4</accession>
<dbReference type="GO" id="GO:0072344">
    <property type="term" value="P:rescue of stalled ribosome"/>
    <property type="evidence" value="ECO:0007669"/>
    <property type="project" value="InterPro"/>
</dbReference>
<keyword evidence="1" id="KW-0862">Zinc</keyword>
<dbReference type="InterPro" id="IPR013087">
    <property type="entry name" value="Znf_C2H2_type"/>
</dbReference>
<evidence type="ECO:0000256" key="1">
    <source>
        <dbReference type="PROSITE-ProRule" id="PRU00175"/>
    </source>
</evidence>
<dbReference type="InterPro" id="IPR044288">
    <property type="entry name" value="ZNF598/HEL2"/>
</dbReference>
<evidence type="ECO:0000256" key="2">
    <source>
        <dbReference type="SAM" id="MobiDB-lite"/>
    </source>
</evidence>
<name>A0A0C3BLK4_SERVB</name>
<dbReference type="Gene3D" id="3.30.40.10">
    <property type="entry name" value="Zinc/RING finger domain, C3HC4 (zinc finger)"/>
    <property type="match status" value="1"/>
</dbReference>
<reference evidence="5" key="2">
    <citation type="submission" date="2015-01" db="EMBL/GenBank/DDBJ databases">
        <title>Evolutionary Origins and Diversification of the Mycorrhizal Mutualists.</title>
        <authorList>
            <consortium name="DOE Joint Genome Institute"/>
            <consortium name="Mycorrhizal Genomics Consortium"/>
            <person name="Kohler A."/>
            <person name="Kuo A."/>
            <person name="Nagy L.G."/>
            <person name="Floudas D."/>
            <person name="Copeland A."/>
            <person name="Barry K.W."/>
            <person name="Cichocki N."/>
            <person name="Veneault-Fourrey C."/>
            <person name="LaButti K."/>
            <person name="Lindquist E.A."/>
            <person name="Lipzen A."/>
            <person name="Lundell T."/>
            <person name="Morin E."/>
            <person name="Murat C."/>
            <person name="Riley R."/>
            <person name="Ohm R."/>
            <person name="Sun H."/>
            <person name="Tunlid A."/>
            <person name="Henrissat B."/>
            <person name="Grigoriev I.V."/>
            <person name="Hibbett D.S."/>
            <person name="Martin F."/>
        </authorList>
    </citation>
    <scope>NUCLEOTIDE SEQUENCE [LARGE SCALE GENOMIC DNA]</scope>
    <source>
        <strain evidence="5">MAFF 305830</strain>
    </source>
</reference>
<dbReference type="EMBL" id="KN824280">
    <property type="protein sequence ID" value="KIM32351.1"/>
    <property type="molecule type" value="Genomic_DNA"/>
</dbReference>
<dbReference type="GO" id="GO:0016567">
    <property type="term" value="P:protein ubiquitination"/>
    <property type="evidence" value="ECO:0007669"/>
    <property type="project" value="TreeGrafter"/>
</dbReference>
<feature type="region of interest" description="Disordered" evidence="2">
    <location>
        <begin position="333"/>
        <end position="412"/>
    </location>
</feature>
<dbReference type="OrthoDB" id="3838338at2759"/>
<dbReference type="InterPro" id="IPR056437">
    <property type="entry name" value="Znf-C2H2_ZNF598/HEL2"/>
</dbReference>
<evidence type="ECO:0000313" key="4">
    <source>
        <dbReference type="EMBL" id="KIM32351.1"/>
    </source>
</evidence>
<gene>
    <name evidence="4" type="ORF">M408DRAFT_14726</name>
</gene>
<dbReference type="PANTHER" id="PTHR22938:SF0">
    <property type="entry name" value="E3 UBIQUITIN-PROTEIN LIGASE ZNF598"/>
    <property type="match status" value="1"/>
</dbReference>
<feature type="compositionally biased region" description="Low complexity" evidence="2">
    <location>
        <begin position="358"/>
        <end position="373"/>
    </location>
</feature>
<proteinExistence type="predicted"/>
<dbReference type="InterPro" id="IPR057634">
    <property type="entry name" value="PAH_ZNF598/HEL2"/>
</dbReference>
<feature type="compositionally biased region" description="Polar residues" evidence="2">
    <location>
        <begin position="680"/>
        <end position="690"/>
    </location>
</feature>
<dbReference type="SMART" id="SM00355">
    <property type="entry name" value="ZnF_C2H2"/>
    <property type="match status" value="4"/>
</dbReference>
<dbReference type="Pfam" id="PF23230">
    <property type="entry name" value="zf-C2H2_13"/>
    <property type="match status" value="1"/>
</dbReference>
<dbReference type="InterPro" id="IPR013083">
    <property type="entry name" value="Znf_RING/FYVE/PHD"/>
</dbReference>
<dbReference type="STRING" id="933852.A0A0C3BLK4"/>
<dbReference type="Pfam" id="PF23202">
    <property type="entry name" value="PAH_ZNF598"/>
    <property type="match status" value="1"/>
</dbReference>